<evidence type="ECO:0000256" key="2">
    <source>
        <dbReference type="ARBA" id="ARBA00022679"/>
    </source>
</evidence>
<dbReference type="GO" id="GO:0005524">
    <property type="term" value="F:ATP binding"/>
    <property type="evidence" value="ECO:0007669"/>
    <property type="project" value="UniProtKB-KW"/>
</dbReference>
<evidence type="ECO:0000313" key="8">
    <source>
        <dbReference type="Proteomes" id="UP000002072"/>
    </source>
</evidence>
<gene>
    <name evidence="7" type="ordered locus">Smon_0115</name>
</gene>
<protein>
    <submittedName>
        <fullName evidence="7">PfkB domain protein</fullName>
    </submittedName>
</protein>
<dbReference type="RefSeq" id="WP_012858166.1">
    <property type="nucleotide sequence ID" value="NC_013515.1"/>
</dbReference>
<accession>D1AWD2</accession>
<keyword evidence="2" id="KW-0808">Transferase</keyword>
<evidence type="ECO:0000259" key="6">
    <source>
        <dbReference type="Pfam" id="PF00294"/>
    </source>
</evidence>
<reference evidence="7 8" key="1">
    <citation type="journal article" date="2009" name="Stand. Genomic Sci.">
        <title>Complete genome sequence of Streptobacillus moniliformis type strain (9901T).</title>
        <authorList>
            <person name="Nolan M."/>
            <person name="Gronow S."/>
            <person name="Lapidus A."/>
            <person name="Ivanova N."/>
            <person name="Copeland A."/>
            <person name="Lucas S."/>
            <person name="Del Rio T.G."/>
            <person name="Chen F."/>
            <person name="Tice H."/>
            <person name="Pitluck S."/>
            <person name="Cheng J.F."/>
            <person name="Sims D."/>
            <person name="Meincke L."/>
            <person name="Bruce D."/>
            <person name="Goodwin L."/>
            <person name="Brettin T."/>
            <person name="Han C."/>
            <person name="Detter J.C."/>
            <person name="Ovchinikova G."/>
            <person name="Pati A."/>
            <person name="Mavromatis K."/>
            <person name="Mikhailova N."/>
            <person name="Chen A."/>
            <person name="Palaniappan K."/>
            <person name="Land M."/>
            <person name="Hauser L."/>
            <person name="Chang Y.J."/>
            <person name="Jeffries C.D."/>
            <person name="Rohde M."/>
            <person name="Sproer C."/>
            <person name="Goker M."/>
            <person name="Bristow J."/>
            <person name="Eisen J.A."/>
            <person name="Markowitz V."/>
            <person name="Hugenholtz P."/>
            <person name="Kyrpides N.C."/>
            <person name="Klenk H.P."/>
            <person name="Chain P."/>
        </authorList>
    </citation>
    <scope>NUCLEOTIDE SEQUENCE [LARGE SCALE GENOMIC DNA]</scope>
    <source>
        <strain evidence="8">ATCC 14647 / DSM 12112 / NCTC 10651 / 9901</strain>
    </source>
</reference>
<dbReference type="HOGENOM" id="CLU_027634_6_0_0"/>
<dbReference type="GeneID" id="29673226"/>
<feature type="domain" description="Carbohydrate kinase PfkB" evidence="6">
    <location>
        <begin position="1"/>
        <end position="301"/>
    </location>
</feature>
<dbReference type="GO" id="GO:0016301">
    <property type="term" value="F:kinase activity"/>
    <property type="evidence" value="ECO:0007669"/>
    <property type="project" value="UniProtKB-KW"/>
</dbReference>
<keyword evidence="5" id="KW-0067">ATP-binding</keyword>
<dbReference type="InterPro" id="IPR029056">
    <property type="entry name" value="Ribokinase-like"/>
</dbReference>
<dbReference type="InterPro" id="IPR011611">
    <property type="entry name" value="PfkB_dom"/>
</dbReference>
<dbReference type="KEGG" id="smf:Smon_0115"/>
<dbReference type="PANTHER" id="PTHR43085">
    <property type="entry name" value="HEXOKINASE FAMILY MEMBER"/>
    <property type="match status" value="1"/>
</dbReference>
<dbReference type="STRING" id="519441.Smon_0115"/>
<dbReference type="InterPro" id="IPR050306">
    <property type="entry name" value="PfkB_Carbo_kinase"/>
</dbReference>
<dbReference type="eggNOG" id="COG0524">
    <property type="taxonomic scope" value="Bacteria"/>
</dbReference>
<dbReference type="Gene3D" id="3.40.1190.20">
    <property type="match status" value="1"/>
</dbReference>
<evidence type="ECO:0000256" key="1">
    <source>
        <dbReference type="ARBA" id="ARBA00010688"/>
    </source>
</evidence>
<dbReference type="EMBL" id="CP001779">
    <property type="protein sequence ID" value="ACZ00608.1"/>
    <property type="molecule type" value="Genomic_DNA"/>
</dbReference>
<dbReference type="PROSITE" id="PS00584">
    <property type="entry name" value="PFKB_KINASES_2"/>
    <property type="match status" value="1"/>
</dbReference>
<comment type="similarity">
    <text evidence="1">Belongs to the carbohydrate kinase PfkB family.</text>
</comment>
<dbReference type="Pfam" id="PF00294">
    <property type="entry name" value="PfkB"/>
    <property type="match status" value="1"/>
</dbReference>
<dbReference type="AlphaFoldDB" id="D1AWD2"/>
<keyword evidence="3" id="KW-0547">Nucleotide-binding</keyword>
<dbReference type="SUPFAM" id="SSF53613">
    <property type="entry name" value="Ribokinase-like"/>
    <property type="match status" value="1"/>
</dbReference>
<dbReference type="CDD" id="cd01166">
    <property type="entry name" value="KdgK"/>
    <property type="match status" value="1"/>
</dbReference>
<evidence type="ECO:0000256" key="4">
    <source>
        <dbReference type="ARBA" id="ARBA00022777"/>
    </source>
</evidence>
<evidence type="ECO:0000313" key="7">
    <source>
        <dbReference type="EMBL" id="ACZ00608.1"/>
    </source>
</evidence>
<keyword evidence="8" id="KW-1185">Reference proteome</keyword>
<dbReference type="Proteomes" id="UP000002072">
    <property type="component" value="Chromosome"/>
</dbReference>
<dbReference type="InterPro" id="IPR002173">
    <property type="entry name" value="Carboh/pur_kinase_PfkB_CS"/>
</dbReference>
<dbReference type="PANTHER" id="PTHR43085:SF1">
    <property type="entry name" value="PSEUDOURIDINE KINASE-RELATED"/>
    <property type="match status" value="1"/>
</dbReference>
<evidence type="ECO:0000256" key="3">
    <source>
        <dbReference type="ARBA" id="ARBA00022741"/>
    </source>
</evidence>
<keyword evidence="4" id="KW-0418">Kinase</keyword>
<sequence length="313" mass="35146">MKKVLLVGEAMMLLMAEEGKDLSSVEKYLTGISGAELNVCVGLTRLGFYCEYLTKLGNDPFGEKIQKFLKKENIGMKYVEIDSENKTGLQLKSKVENGDPLTFYFRKGSAASKISKLDIEKIDIDEFDLIHITGIPLALSADLREAIIHLIEKAKSKGKYITFDPNLRPTIWENEETMIRVINDVSKRVDLILPGINEAEILLKKDNIDEIVEEYRNMGINNIVLKEGEKGSHYYTKDKHYFMPSFKVNEVIDTVGAGDGFAVGIISSILDNVSPEAMLERANAIGAIQVGYRSDNEGLPNREKLDEFIKNKK</sequence>
<proteinExistence type="inferred from homology"/>
<name>D1AWD2_STRM9</name>
<dbReference type="OrthoDB" id="9813569at2"/>
<evidence type="ECO:0000256" key="5">
    <source>
        <dbReference type="ARBA" id="ARBA00022840"/>
    </source>
</evidence>
<organism evidence="7 8">
    <name type="scientific">Streptobacillus moniliformis (strain ATCC 14647 / DSM 12112 / NCTC 10651 / 9901)</name>
    <dbReference type="NCBI Taxonomy" id="519441"/>
    <lineage>
        <taxon>Bacteria</taxon>
        <taxon>Fusobacteriati</taxon>
        <taxon>Fusobacteriota</taxon>
        <taxon>Fusobacteriia</taxon>
        <taxon>Fusobacteriales</taxon>
        <taxon>Leptotrichiaceae</taxon>
        <taxon>Streptobacillus</taxon>
    </lineage>
</organism>